<evidence type="ECO:0000259" key="3">
    <source>
        <dbReference type="PROSITE" id="PS50006"/>
    </source>
</evidence>
<feature type="region of interest" description="Disordered" evidence="2">
    <location>
        <begin position="137"/>
        <end position="158"/>
    </location>
</feature>
<gene>
    <name evidence="4" type="ORF">F4560_001777</name>
</gene>
<dbReference type="PROSITE" id="PS50006">
    <property type="entry name" value="FHA_DOMAIN"/>
    <property type="match status" value="1"/>
</dbReference>
<name>A0A7W9HGW0_9PSEU</name>
<dbReference type="SUPFAM" id="SSF49879">
    <property type="entry name" value="SMAD/FHA domain"/>
    <property type="match status" value="1"/>
</dbReference>
<evidence type="ECO:0000313" key="4">
    <source>
        <dbReference type="EMBL" id="MBB5802009.1"/>
    </source>
</evidence>
<comment type="caution">
    <text evidence="4">The sequence shown here is derived from an EMBL/GenBank/DDBJ whole genome shotgun (WGS) entry which is preliminary data.</text>
</comment>
<feature type="domain" description="FHA" evidence="3">
    <location>
        <begin position="51"/>
        <end position="102"/>
    </location>
</feature>
<dbReference type="CDD" id="cd00060">
    <property type="entry name" value="FHA"/>
    <property type="match status" value="1"/>
</dbReference>
<proteinExistence type="predicted"/>
<accession>A0A7W9HGW0</accession>
<dbReference type="InterPro" id="IPR008984">
    <property type="entry name" value="SMAD_FHA_dom_sf"/>
</dbReference>
<sequence>MEPKVEYSGGLLLPRGHNSLTHGVTRAVPGSVHALALGGGYAVGPRDGRTVYFGRNRPLVHVCLGEDDQQVSRRHGELTHHKGRWWLRNTGRRPIRMPGSQWLFADEGAIPLVEGYTPVHVPGSRDREHLLEIYVTGADGDQPRSRHNADTDPPRPYALTPDEKVMLVALGRNYLLREPNPKPLTWKEAALRLAELQPEAGWTAKKLERRVSVVRDRLSRRGVHGLTREEVGEPVGNALNDNLLRELVRSTALTPKDLELLDWGA</sequence>
<evidence type="ECO:0000256" key="2">
    <source>
        <dbReference type="SAM" id="MobiDB-lite"/>
    </source>
</evidence>
<evidence type="ECO:0000256" key="1">
    <source>
        <dbReference type="ARBA" id="ARBA00022553"/>
    </source>
</evidence>
<feature type="compositionally biased region" description="Basic and acidic residues" evidence="2">
    <location>
        <begin position="141"/>
        <end position="153"/>
    </location>
</feature>
<keyword evidence="1" id="KW-0597">Phosphoprotein</keyword>
<dbReference type="AlphaFoldDB" id="A0A7W9HGW0"/>
<organism evidence="4 5">
    <name type="scientific">Saccharothrix ecbatanensis</name>
    <dbReference type="NCBI Taxonomy" id="1105145"/>
    <lineage>
        <taxon>Bacteria</taxon>
        <taxon>Bacillati</taxon>
        <taxon>Actinomycetota</taxon>
        <taxon>Actinomycetes</taxon>
        <taxon>Pseudonocardiales</taxon>
        <taxon>Pseudonocardiaceae</taxon>
        <taxon>Saccharothrix</taxon>
    </lineage>
</organism>
<dbReference type="Proteomes" id="UP000552097">
    <property type="component" value="Unassembled WGS sequence"/>
</dbReference>
<dbReference type="InterPro" id="IPR000253">
    <property type="entry name" value="FHA_dom"/>
</dbReference>
<dbReference type="Gene3D" id="2.60.200.20">
    <property type="match status" value="1"/>
</dbReference>
<evidence type="ECO:0000313" key="5">
    <source>
        <dbReference type="Proteomes" id="UP000552097"/>
    </source>
</evidence>
<dbReference type="EMBL" id="JACHMO010000001">
    <property type="protein sequence ID" value="MBB5802009.1"/>
    <property type="molecule type" value="Genomic_DNA"/>
</dbReference>
<keyword evidence="5" id="KW-1185">Reference proteome</keyword>
<dbReference type="RefSeq" id="WP_312868871.1">
    <property type="nucleotide sequence ID" value="NZ_JACHMO010000001.1"/>
</dbReference>
<protein>
    <recommendedName>
        <fullName evidence="3">FHA domain-containing protein</fullName>
    </recommendedName>
</protein>
<reference evidence="4 5" key="1">
    <citation type="submission" date="2020-08" db="EMBL/GenBank/DDBJ databases">
        <title>Sequencing the genomes of 1000 actinobacteria strains.</title>
        <authorList>
            <person name="Klenk H.-P."/>
        </authorList>
    </citation>
    <scope>NUCLEOTIDE SEQUENCE [LARGE SCALE GENOMIC DNA]</scope>
    <source>
        <strain evidence="4 5">DSM 45486</strain>
    </source>
</reference>